<gene>
    <name evidence="2" type="ORF">GCM10010466_66380</name>
</gene>
<reference evidence="3" key="1">
    <citation type="journal article" date="2019" name="Int. J. Syst. Evol. Microbiol.">
        <title>The Global Catalogue of Microorganisms (GCM) 10K type strain sequencing project: providing services to taxonomists for standard genome sequencing and annotation.</title>
        <authorList>
            <consortium name="The Broad Institute Genomics Platform"/>
            <consortium name="The Broad Institute Genome Sequencing Center for Infectious Disease"/>
            <person name="Wu L."/>
            <person name="Ma J."/>
        </authorList>
    </citation>
    <scope>NUCLEOTIDE SEQUENCE [LARGE SCALE GENOMIC DNA]</scope>
    <source>
        <strain evidence="3">JCM 9373</strain>
    </source>
</reference>
<dbReference type="EMBL" id="BAAAUT010000097">
    <property type="protein sequence ID" value="GAA3166332.1"/>
    <property type="molecule type" value="Genomic_DNA"/>
</dbReference>
<comment type="caution">
    <text evidence="2">The sequence shown here is derived from an EMBL/GenBank/DDBJ whole genome shotgun (WGS) entry which is preliminary data.</text>
</comment>
<protein>
    <submittedName>
        <fullName evidence="2">Uncharacterized protein</fullName>
    </submittedName>
</protein>
<accession>A0ABP6P3W2</accession>
<organism evidence="2 3">
    <name type="scientific">Planomonospora alba</name>
    <dbReference type="NCBI Taxonomy" id="161354"/>
    <lineage>
        <taxon>Bacteria</taxon>
        <taxon>Bacillati</taxon>
        <taxon>Actinomycetota</taxon>
        <taxon>Actinomycetes</taxon>
        <taxon>Streptosporangiales</taxon>
        <taxon>Streptosporangiaceae</taxon>
        <taxon>Planomonospora</taxon>
    </lineage>
</organism>
<evidence type="ECO:0000313" key="2">
    <source>
        <dbReference type="EMBL" id="GAA3166332.1"/>
    </source>
</evidence>
<proteinExistence type="predicted"/>
<keyword evidence="3" id="KW-1185">Reference proteome</keyword>
<name>A0ABP6P3W2_9ACTN</name>
<evidence type="ECO:0000313" key="3">
    <source>
        <dbReference type="Proteomes" id="UP001500320"/>
    </source>
</evidence>
<feature type="compositionally biased region" description="Low complexity" evidence="1">
    <location>
        <begin position="18"/>
        <end position="47"/>
    </location>
</feature>
<dbReference type="Proteomes" id="UP001500320">
    <property type="component" value="Unassembled WGS sequence"/>
</dbReference>
<sequence>MEGAIGRASPGYPRPPDDTATGTTGPPRALGEDPAAGGARPLPAASGTPQAPRNGRPHGSNLHV</sequence>
<feature type="region of interest" description="Disordered" evidence="1">
    <location>
        <begin position="1"/>
        <end position="64"/>
    </location>
</feature>
<evidence type="ECO:0000256" key="1">
    <source>
        <dbReference type="SAM" id="MobiDB-lite"/>
    </source>
</evidence>